<gene>
    <name evidence="1" type="ORF">F383_19033</name>
</gene>
<sequence length="44" mass="4953">MSKSHIDAMVLLAHMNRNSMSKSQVDANVPDVVLHEIIYQNPMS</sequence>
<evidence type="ECO:0000313" key="1">
    <source>
        <dbReference type="EMBL" id="KHG15225.1"/>
    </source>
</evidence>
<organism evidence="1 2">
    <name type="scientific">Gossypium arboreum</name>
    <name type="common">Tree cotton</name>
    <name type="synonym">Gossypium nanking</name>
    <dbReference type="NCBI Taxonomy" id="29729"/>
    <lineage>
        <taxon>Eukaryota</taxon>
        <taxon>Viridiplantae</taxon>
        <taxon>Streptophyta</taxon>
        <taxon>Embryophyta</taxon>
        <taxon>Tracheophyta</taxon>
        <taxon>Spermatophyta</taxon>
        <taxon>Magnoliopsida</taxon>
        <taxon>eudicotyledons</taxon>
        <taxon>Gunneridae</taxon>
        <taxon>Pentapetalae</taxon>
        <taxon>rosids</taxon>
        <taxon>malvids</taxon>
        <taxon>Malvales</taxon>
        <taxon>Malvaceae</taxon>
        <taxon>Malvoideae</taxon>
        <taxon>Gossypium</taxon>
    </lineage>
</organism>
<dbReference type="Proteomes" id="UP000032142">
    <property type="component" value="Unassembled WGS sequence"/>
</dbReference>
<keyword evidence="2" id="KW-1185">Reference proteome</keyword>
<proteinExistence type="predicted"/>
<dbReference type="AlphaFoldDB" id="A0A0B0NQX3"/>
<accession>A0A0B0NQX3</accession>
<reference evidence="2" key="1">
    <citation type="submission" date="2014-09" db="EMBL/GenBank/DDBJ databases">
        <authorList>
            <person name="Mudge J."/>
            <person name="Ramaraj T."/>
            <person name="Lindquist I.E."/>
            <person name="Bharti A.K."/>
            <person name="Sundararajan A."/>
            <person name="Cameron C.T."/>
            <person name="Woodward J.E."/>
            <person name="May G.D."/>
            <person name="Brubaker C."/>
            <person name="Broadhvest J."/>
            <person name="Wilkins T.A."/>
        </authorList>
    </citation>
    <scope>NUCLEOTIDE SEQUENCE</scope>
    <source>
        <strain evidence="2">cv. AKA8401</strain>
    </source>
</reference>
<evidence type="ECO:0000313" key="2">
    <source>
        <dbReference type="Proteomes" id="UP000032142"/>
    </source>
</evidence>
<name>A0A0B0NQX3_GOSAR</name>
<dbReference type="EMBL" id="KN403243">
    <property type="protein sequence ID" value="KHG15225.1"/>
    <property type="molecule type" value="Genomic_DNA"/>
</dbReference>
<protein>
    <submittedName>
        <fullName evidence="1">Uncharacterized protein</fullName>
    </submittedName>
</protein>